<feature type="region of interest" description="Disordered" evidence="1">
    <location>
        <begin position="43"/>
        <end position="71"/>
    </location>
</feature>
<dbReference type="EMBL" id="SOYY01000009">
    <property type="protein sequence ID" value="KAA0716784.1"/>
    <property type="molecule type" value="Genomic_DNA"/>
</dbReference>
<feature type="compositionally biased region" description="Polar residues" evidence="1">
    <location>
        <begin position="356"/>
        <end position="366"/>
    </location>
</feature>
<feature type="region of interest" description="Disordered" evidence="1">
    <location>
        <begin position="344"/>
        <end position="384"/>
    </location>
</feature>
<comment type="caution">
    <text evidence="2">The sequence shown here is derived from an EMBL/GenBank/DDBJ whole genome shotgun (WGS) entry which is preliminary data.</text>
</comment>
<evidence type="ECO:0000313" key="2">
    <source>
        <dbReference type="EMBL" id="KAA0716784.1"/>
    </source>
</evidence>
<dbReference type="PANTHER" id="PTHR34754">
    <property type="entry name" value="COILED-COIL DOMAIN-CONTAINING PROTEIN 60"/>
    <property type="match status" value="1"/>
</dbReference>
<name>A0A5A9P2R1_9TELE</name>
<feature type="compositionally biased region" description="Basic and acidic residues" evidence="1">
    <location>
        <begin position="369"/>
        <end position="382"/>
    </location>
</feature>
<accession>A0A5A9P2R1</accession>
<dbReference type="Proteomes" id="UP000324632">
    <property type="component" value="Chromosome 9"/>
</dbReference>
<dbReference type="InterPro" id="IPR031526">
    <property type="entry name" value="DUF4698"/>
</dbReference>
<dbReference type="PANTHER" id="PTHR34754:SF1">
    <property type="entry name" value="COILED-COIL DOMAIN-CONTAINING PROTEIN 60"/>
    <property type="match status" value="1"/>
</dbReference>
<sequence length="560" mass="63455">MFWERFNNRQKPLTCGAYRPGWSYTEDVSVPLHLEPKRLLAPKGEISEVDDDLDHKTPLHSSQENEKLTPKHPRIQKREDTVLRKHLRLARQHSLAVKNGRSYFHLLQKEEQAVHEERTTERLRKKELRLAEIRPPAVYSDSDEDNDIERDEMQQVENSVCSSIYTRLQIVDLSSASPATKTEREGKRRWKKEDSANEYSFISWRYMLGMDEEKKPETNGKREREIVSRSSQKSLEVLLPSQNPISNKVKLYGKRDPGRSRTTIKRLNKEKAIETKWEQFVATPKPEHVTSKPLRVSSGRHLTLKSNSFSVVSSLASASSVGSLSSFTVAPAFTCNDPVSSDGFEALSTHEPDSDPPQSECSNVSVKVQPEREQSIANEKTKSRTRNIKRSLPVGLSSATQLVRDKETMLDEMKASFNDKAEELMLSLSDTLECSAKKRWENGVQQYLSLCNMTSHGQIPSVTCLPSAVSTATAHDSKVTDAVCSEGPYSTQWLSELLSSLTPIKHSDRRVPCLMDKLSQFTEGLTLRVHPHSFLRVLNSLPPWELCCPDLCVAIEVLIT</sequence>
<dbReference type="AlphaFoldDB" id="A0A5A9P2R1"/>
<organism evidence="2 3">
    <name type="scientific">Triplophysa tibetana</name>
    <dbReference type="NCBI Taxonomy" id="1572043"/>
    <lineage>
        <taxon>Eukaryota</taxon>
        <taxon>Metazoa</taxon>
        <taxon>Chordata</taxon>
        <taxon>Craniata</taxon>
        <taxon>Vertebrata</taxon>
        <taxon>Euteleostomi</taxon>
        <taxon>Actinopterygii</taxon>
        <taxon>Neopterygii</taxon>
        <taxon>Teleostei</taxon>
        <taxon>Ostariophysi</taxon>
        <taxon>Cypriniformes</taxon>
        <taxon>Nemacheilidae</taxon>
        <taxon>Triplophysa</taxon>
    </lineage>
</organism>
<protein>
    <submittedName>
        <fullName evidence="2">Coiled-coil domain-containing protein 60</fullName>
    </submittedName>
</protein>
<gene>
    <name evidence="2" type="ORF">E1301_Tti008989</name>
</gene>
<keyword evidence="3" id="KW-1185">Reference proteome</keyword>
<feature type="compositionally biased region" description="Basic and acidic residues" evidence="1">
    <location>
        <begin position="53"/>
        <end position="69"/>
    </location>
</feature>
<reference evidence="2 3" key="1">
    <citation type="journal article" date="2019" name="Mol. Ecol. Resour.">
        <title>Chromosome-level genome assembly of Triplophysa tibetana, a fish adapted to the harsh high-altitude environment of the Tibetan Plateau.</title>
        <authorList>
            <person name="Yang X."/>
            <person name="Liu H."/>
            <person name="Ma Z."/>
            <person name="Zou Y."/>
            <person name="Zou M."/>
            <person name="Mao Y."/>
            <person name="Li X."/>
            <person name="Wang H."/>
            <person name="Chen T."/>
            <person name="Wang W."/>
            <person name="Yang R."/>
        </authorList>
    </citation>
    <scope>NUCLEOTIDE SEQUENCE [LARGE SCALE GENOMIC DNA]</scope>
    <source>
        <strain evidence="2">TTIB1903HZAU</strain>
        <tissue evidence="2">Muscle</tissue>
    </source>
</reference>
<dbReference type="Pfam" id="PF15769">
    <property type="entry name" value="DUF4698"/>
    <property type="match status" value="2"/>
</dbReference>
<proteinExistence type="predicted"/>
<evidence type="ECO:0000256" key="1">
    <source>
        <dbReference type="SAM" id="MobiDB-lite"/>
    </source>
</evidence>
<evidence type="ECO:0000313" key="3">
    <source>
        <dbReference type="Proteomes" id="UP000324632"/>
    </source>
</evidence>